<accession>A0A7C5VJ73</accession>
<sequence>MTGKRLEEMVHLGRAVALYAEDLSRLHRERPGKLDKERVKELTEAMRRIVSELYALGAKVRAEGEDNSAEALRREFSL</sequence>
<protein>
    <submittedName>
        <fullName evidence="1">Uncharacterized protein</fullName>
    </submittedName>
</protein>
<dbReference type="EMBL" id="DRXE01000119">
    <property type="protein sequence ID" value="HHM67715.1"/>
    <property type="molecule type" value="Genomic_DNA"/>
</dbReference>
<reference evidence="1" key="1">
    <citation type="journal article" date="2020" name="mSystems">
        <title>Genome- and Community-Level Interaction Insights into Carbon Utilization and Element Cycling Functions of Hydrothermarchaeota in Hydrothermal Sediment.</title>
        <authorList>
            <person name="Zhou Z."/>
            <person name="Liu Y."/>
            <person name="Xu W."/>
            <person name="Pan J."/>
            <person name="Luo Z.H."/>
            <person name="Li M."/>
        </authorList>
    </citation>
    <scope>NUCLEOTIDE SEQUENCE [LARGE SCALE GENOMIC DNA]</scope>
    <source>
        <strain evidence="1">SpSt-1071</strain>
    </source>
</reference>
<proteinExistence type="predicted"/>
<name>A0A7C5VJ73_9DEIN</name>
<gene>
    <name evidence="1" type="ORF">ENM28_03170</name>
</gene>
<organism evidence="1">
    <name type="scientific">Thermus caliditerrae</name>
    <dbReference type="NCBI Taxonomy" id="1330700"/>
    <lineage>
        <taxon>Bacteria</taxon>
        <taxon>Thermotogati</taxon>
        <taxon>Deinococcota</taxon>
        <taxon>Deinococci</taxon>
        <taxon>Thermales</taxon>
        <taxon>Thermaceae</taxon>
        <taxon>Thermus</taxon>
    </lineage>
</organism>
<comment type="caution">
    <text evidence="1">The sequence shown here is derived from an EMBL/GenBank/DDBJ whole genome shotgun (WGS) entry which is preliminary data.</text>
</comment>
<dbReference type="AlphaFoldDB" id="A0A7C5VJ73"/>
<evidence type="ECO:0000313" key="1">
    <source>
        <dbReference type="EMBL" id="HHM67715.1"/>
    </source>
</evidence>